<sequence length="39" mass="4370">MNYSIGIDNFDDSTNFSSIFAIVQLDDASDLDVFTVHLE</sequence>
<evidence type="ECO:0000313" key="2">
    <source>
        <dbReference type="WBParaSite" id="nRc.2.0.1.t17033-RA"/>
    </source>
</evidence>
<proteinExistence type="predicted"/>
<protein>
    <submittedName>
        <fullName evidence="2">Uncharacterized protein</fullName>
    </submittedName>
</protein>
<name>A0A915IS56_ROMCU</name>
<evidence type="ECO:0000313" key="1">
    <source>
        <dbReference type="Proteomes" id="UP000887565"/>
    </source>
</evidence>
<keyword evidence="1" id="KW-1185">Reference proteome</keyword>
<reference evidence="2" key="1">
    <citation type="submission" date="2022-11" db="UniProtKB">
        <authorList>
            <consortium name="WormBaseParasite"/>
        </authorList>
    </citation>
    <scope>IDENTIFICATION</scope>
</reference>
<dbReference type="AlphaFoldDB" id="A0A915IS56"/>
<accession>A0A915IS56</accession>
<dbReference type="Proteomes" id="UP000887565">
    <property type="component" value="Unplaced"/>
</dbReference>
<organism evidence="1 2">
    <name type="scientific">Romanomermis culicivorax</name>
    <name type="common">Nematode worm</name>
    <dbReference type="NCBI Taxonomy" id="13658"/>
    <lineage>
        <taxon>Eukaryota</taxon>
        <taxon>Metazoa</taxon>
        <taxon>Ecdysozoa</taxon>
        <taxon>Nematoda</taxon>
        <taxon>Enoplea</taxon>
        <taxon>Dorylaimia</taxon>
        <taxon>Mermithida</taxon>
        <taxon>Mermithoidea</taxon>
        <taxon>Mermithidae</taxon>
        <taxon>Romanomermis</taxon>
    </lineage>
</organism>
<dbReference type="WBParaSite" id="nRc.2.0.1.t17033-RA">
    <property type="protein sequence ID" value="nRc.2.0.1.t17033-RA"/>
    <property type="gene ID" value="nRc.2.0.1.g17033"/>
</dbReference>